<dbReference type="AlphaFoldDB" id="A0A843V2G7"/>
<proteinExistence type="predicted"/>
<dbReference type="EMBL" id="NMUH01000943">
    <property type="protein sequence ID" value="MQL86993.1"/>
    <property type="molecule type" value="Genomic_DNA"/>
</dbReference>
<feature type="coiled-coil region" evidence="1">
    <location>
        <begin position="38"/>
        <end position="65"/>
    </location>
</feature>
<reference evidence="2" key="1">
    <citation type="submission" date="2017-07" db="EMBL/GenBank/DDBJ databases">
        <title>Taro Niue Genome Assembly and Annotation.</title>
        <authorList>
            <person name="Atibalentja N."/>
            <person name="Keating K."/>
            <person name="Fields C.J."/>
        </authorList>
    </citation>
    <scope>NUCLEOTIDE SEQUENCE</scope>
    <source>
        <strain evidence="2">Niue_2</strain>
        <tissue evidence="2">Leaf</tissue>
    </source>
</reference>
<keyword evidence="3" id="KW-1185">Reference proteome</keyword>
<evidence type="ECO:0000256" key="1">
    <source>
        <dbReference type="SAM" id="Coils"/>
    </source>
</evidence>
<comment type="caution">
    <text evidence="2">The sequence shown here is derived from an EMBL/GenBank/DDBJ whole genome shotgun (WGS) entry which is preliminary data.</text>
</comment>
<dbReference type="Proteomes" id="UP000652761">
    <property type="component" value="Unassembled WGS sequence"/>
</dbReference>
<evidence type="ECO:0000313" key="2">
    <source>
        <dbReference type="EMBL" id="MQL86993.1"/>
    </source>
</evidence>
<sequence length="66" mass="7490">MPESEVVHLLEGRLAEQAVEIERLHAETRTLPASGDLAVRLQEALDRAEARVQELEARTRELETEQ</sequence>
<protein>
    <submittedName>
        <fullName evidence="2">Uncharacterized protein</fullName>
    </submittedName>
</protein>
<accession>A0A843V2G7</accession>
<evidence type="ECO:0000313" key="3">
    <source>
        <dbReference type="Proteomes" id="UP000652761"/>
    </source>
</evidence>
<keyword evidence="1" id="KW-0175">Coiled coil</keyword>
<name>A0A843V2G7_COLES</name>
<organism evidence="2 3">
    <name type="scientific">Colocasia esculenta</name>
    <name type="common">Wild taro</name>
    <name type="synonym">Arum esculentum</name>
    <dbReference type="NCBI Taxonomy" id="4460"/>
    <lineage>
        <taxon>Eukaryota</taxon>
        <taxon>Viridiplantae</taxon>
        <taxon>Streptophyta</taxon>
        <taxon>Embryophyta</taxon>
        <taxon>Tracheophyta</taxon>
        <taxon>Spermatophyta</taxon>
        <taxon>Magnoliopsida</taxon>
        <taxon>Liliopsida</taxon>
        <taxon>Araceae</taxon>
        <taxon>Aroideae</taxon>
        <taxon>Colocasieae</taxon>
        <taxon>Colocasia</taxon>
    </lineage>
</organism>
<gene>
    <name evidence="2" type="ORF">Taro_019529</name>
</gene>